<evidence type="ECO:0000256" key="4">
    <source>
        <dbReference type="ARBA" id="ARBA00023186"/>
    </source>
</evidence>
<evidence type="ECO:0000256" key="2">
    <source>
        <dbReference type="ARBA" id="ARBA00022517"/>
    </source>
</evidence>
<evidence type="ECO:0000259" key="7">
    <source>
        <dbReference type="Pfam" id="PF24986"/>
    </source>
</evidence>
<dbReference type="InterPro" id="IPR011033">
    <property type="entry name" value="PRC_barrel-like_sf"/>
</dbReference>
<dbReference type="EMBL" id="SMNA01000019">
    <property type="protein sequence ID" value="TDE88305.1"/>
    <property type="molecule type" value="Genomic_DNA"/>
</dbReference>
<dbReference type="Gene3D" id="2.40.30.60">
    <property type="entry name" value="RimM"/>
    <property type="match status" value="1"/>
</dbReference>
<comment type="similarity">
    <text evidence="5">Belongs to the RimM family.</text>
</comment>
<evidence type="ECO:0000256" key="3">
    <source>
        <dbReference type="ARBA" id="ARBA00022552"/>
    </source>
</evidence>
<dbReference type="Pfam" id="PF24986">
    <property type="entry name" value="PRC_RimM"/>
    <property type="match status" value="1"/>
</dbReference>
<dbReference type="PANTHER" id="PTHR33692:SF1">
    <property type="entry name" value="RIBOSOME MATURATION FACTOR RIMM"/>
    <property type="match status" value="1"/>
</dbReference>
<keyword evidence="2 5" id="KW-0690">Ribosome biogenesis</keyword>
<accession>A0ABY2E1L3</accession>
<comment type="function">
    <text evidence="5">An accessory protein needed during the final step in the assembly of 30S ribosomal subunit, possibly for assembly of the head region. Essential for efficient processing of 16S rRNA. May be needed both before and after RbfA during the maturation of 16S rRNA. It has affinity for free ribosomal 30S subunits but not for 70S ribosomes.</text>
</comment>
<keyword evidence="1 5" id="KW-0963">Cytoplasm</keyword>
<comment type="subcellular location">
    <subcellularLocation>
        <location evidence="5">Cytoplasm</location>
    </subcellularLocation>
</comment>
<dbReference type="SUPFAM" id="SSF50447">
    <property type="entry name" value="Translation proteins"/>
    <property type="match status" value="1"/>
</dbReference>
<dbReference type="NCBIfam" id="TIGR02273">
    <property type="entry name" value="16S_RimM"/>
    <property type="match status" value="1"/>
</dbReference>
<comment type="caution">
    <text evidence="8">The sequence shown here is derived from an EMBL/GenBank/DDBJ whole genome shotgun (WGS) entry which is preliminary data.</text>
</comment>
<dbReference type="InterPro" id="IPR009000">
    <property type="entry name" value="Transl_B-barrel_sf"/>
</dbReference>
<name>A0ABY2E1L3_9MICO</name>
<feature type="domain" description="RimM N-terminal" evidence="6">
    <location>
        <begin position="4"/>
        <end position="81"/>
    </location>
</feature>
<evidence type="ECO:0000259" key="6">
    <source>
        <dbReference type="Pfam" id="PF01782"/>
    </source>
</evidence>
<sequence length="172" mass="18320">MLRVATVGGAHGLRGELRLAVHTDDPENRLARGAVLQTEPPAVGPLTIAAVSHRQNHWYVRFDGVADRTAAEGLRGVVLLAEPVDDEEEDAWYPHELAGLRAESPDGAHLGAVEGIRHLPAQDVLVLREVTGERTLIPFVRAIVPTVDLPGGRVVIDAPPGLLAGTEPEAGR</sequence>
<protein>
    <recommendedName>
        <fullName evidence="5">Ribosome maturation factor RimM</fullName>
    </recommendedName>
</protein>
<dbReference type="SUPFAM" id="SSF50346">
    <property type="entry name" value="PRC-barrel domain"/>
    <property type="match status" value="1"/>
</dbReference>
<dbReference type="InterPro" id="IPR002676">
    <property type="entry name" value="RimM_N"/>
</dbReference>
<comment type="subunit">
    <text evidence="5">Binds ribosomal protein uS19.</text>
</comment>
<comment type="domain">
    <text evidence="5">The PRC barrel domain binds ribosomal protein uS19.</text>
</comment>
<dbReference type="PANTHER" id="PTHR33692">
    <property type="entry name" value="RIBOSOME MATURATION FACTOR RIMM"/>
    <property type="match status" value="1"/>
</dbReference>
<reference evidence="8 9" key="1">
    <citation type="submission" date="2019-03" db="EMBL/GenBank/DDBJ databases">
        <title>Genomic features of bacteria from cold environments.</title>
        <authorList>
            <person name="Shen L."/>
        </authorList>
    </citation>
    <scope>NUCLEOTIDE SEQUENCE [LARGE SCALE GENOMIC DNA]</scope>
    <source>
        <strain evidence="9">T3246-1</strain>
    </source>
</reference>
<feature type="domain" description="Ribosome maturation factor RimM PRC barrel" evidence="7">
    <location>
        <begin position="95"/>
        <end position="162"/>
    </location>
</feature>
<gene>
    <name evidence="5 8" type="primary">rimM</name>
    <name evidence="8" type="ORF">EXU48_23615</name>
</gene>
<dbReference type="HAMAP" id="MF_00014">
    <property type="entry name" value="Ribosome_mat_RimM"/>
    <property type="match status" value="1"/>
</dbReference>
<dbReference type="Gene3D" id="2.30.30.240">
    <property type="entry name" value="PRC-barrel domain"/>
    <property type="match status" value="1"/>
</dbReference>
<evidence type="ECO:0000313" key="8">
    <source>
        <dbReference type="EMBL" id="TDE88305.1"/>
    </source>
</evidence>
<dbReference type="InterPro" id="IPR036976">
    <property type="entry name" value="RimM_N_sf"/>
</dbReference>
<keyword evidence="9" id="KW-1185">Reference proteome</keyword>
<dbReference type="InterPro" id="IPR011961">
    <property type="entry name" value="RimM"/>
</dbReference>
<evidence type="ECO:0000256" key="5">
    <source>
        <dbReference type="HAMAP-Rule" id="MF_00014"/>
    </source>
</evidence>
<dbReference type="Proteomes" id="UP000504882">
    <property type="component" value="Unassembled WGS sequence"/>
</dbReference>
<dbReference type="Pfam" id="PF01782">
    <property type="entry name" value="RimM"/>
    <property type="match status" value="1"/>
</dbReference>
<keyword evidence="4 5" id="KW-0143">Chaperone</keyword>
<dbReference type="InterPro" id="IPR056792">
    <property type="entry name" value="PRC_RimM"/>
</dbReference>
<evidence type="ECO:0000313" key="9">
    <source>
        <dbReference type="Proteomes" id="UP000504882"/>
    </source>
</evidence>
<organism evidence="8 9">
    <name type="scientific">Occultella glacieicola</name>
    <dbReference type="NCBI Taxonomy" id="2518684"/>
    <lineage>
        <taxon>Bacteria</taxon>
        <taxon>Bacillati</taxon>
        <taxon>Actinomycetota</taxon>
        <taxon>Actinomycetes</taxon>
        <taxon>Micrococcales</taxon>
        <taxon>Ruaniaceae</taxon>
        <taxon>Occultella</taxon>
    </lineage>
</organism>
<keyword evidence="3 5" id="KW-0698">rRNA processing</keyword>
<proteinExistence type="inferred from homology"/>
<evidence type="ECO:0000256" key="1">
    <source>
        <dbReference type="ARBA" id="ARBA00022490"/>
    </source>
</evidence>